<evidence type="ECO:0000256" key="1">
    <source>
        <dbReference type="SAM" id="MobiDB-lite"/>
    </source>
</evidence>
<keyword evidence="3" id="KW-1185">Reference proteome</keyword>
<dbReference type="Proteomes" id="UP000636479">
    <property type="component" value="Unassembled WGS sequence"/>
</dbReference>
<feature type="compositionally biased region" description="Polar residues" evidence="1">
    <location>
        <begin position="63"/>
        <end position="76"/>
    </location>
</feature>
<evidence type="ECO:0000313" key="2">
    <source>
        <dbReference type="EMBL" id="KAF7307650.1"/>
    </source>
</evidence>
<dbReference type="GeneID" id="59344893"/>
<dbReference type="EMBL" id="JACAZF010000004">
    <property type="protein sequence ID" value="KAF7307650.1"/>
    <property type="molecule type" value="Genomic_DNA"/>
</dbReference>
<sequence length="183" mass="20215">MPRQPRLSKSISFLCLPELPPDHNHTASSSLSQKRLPHTITTFFAHIAPPKTFCSTALRRRPSSSTRDTNNSPVLSSNIHRHPQVSFLTVRSLCACTADTSDTSRSLLPHATSVTPKRLCRSAHAPHTHLSSLSRGAVPFRCATQFFLGDDMPGKAFVDTVFSDVALKTVEDFLHQTWTIRGV</sequence>
<dbReference type="RefSeq" id="XP_037222669.1">
    <property type="nucleotide sequence ID" value="XM_037362377.1"/>
</dbReference>
<gene>
    <name evidence="2" type="ORF">MIND_00560300</name>
</gene>
<accession>A0A8H6SYS2</accession>
<name>A0A8H6SYS2_9AGAR</name>
<proteinExistence type="predicted"/>
<evidence type="ECO:0000313" key="3">
    <source>
        <dbReference type="Proteomes" id="UP000636479"/>
    </source>
</evidence>
<protein>
    <submittedName>
        <fullName evidence="2">Uncharacterized protein</fullName>
    </submittedName>
</protein>
<dbReference type="AlphaFoldDB" id="A0A8H6SYS2"/>
<feature type="region of interest" description="Disordered" evidence="1">
    <location>
        <begin position="56"/>
        <end position="76"/>
    </location>
</feature>
<reference evidence="2" key="1">
    <citation type="submission" date="2020-05" db="EMBL/GenBank/DDBJ databases">
        <title>Mycena genomes resolve the evolution of fungal bioluminescence.</title>
        <authorList>
            <person name="Tsai I.J."/>
        </authorList>
    </citation>
    <scope>NUCLEOTIDE SEQUENCE</scope>
    <source>
        <strain evidence="2">171206Taipei</strain>
    </source>
</reference>
<organism evidence="2 3">
    <name type="scientific">Mycena indigotica</name>
    <dbReference type="NCBI Taxonomy" id="2126181"/>
    <lineage>
        <taxon>Eukaryota</taxon>
        <taxon>Fungi</taxon>
        <taxon>Dikarya</taxon>
        <taxon>Basidiomycota</taxon>
        <taxon>Agaricomycotina</taxon>
        <taxon>Agaricomycetes</taxon>
        <taxon>Agaricomycetidae</taxon>
        <taxon>Agaricales</taxon>
        <taxon>Marasmiineae</taxon>
        <taxon>Mycenaceae</taxon>
        <taxon>Mycena</taxon>
    </lineage>
</organism>
<comment type="caution">
    <text evidence="2">The sequence shown here is derived from an EMBL/GenBank/DDBJ whole genome shotgun (WGS) entry which is preliminary data.</text>
</comment>